<feature type="repeat" description="RPEL" evidence="4">
    <location>
        <begin position="341"/>
        <end position="366"/>
    </location>
</feature>
<keyword evidence="2" id="KW-0677">Repeat</keyword>
<feature type="compositionally biased region" description="Polar residues" evidence="5">
    <location>
        <begin position="213"/>
        <end position="222"/>
    </location>
</feature>
<dbReference type="AlphaFoldDB" id="A0A913X9L8"/>
<dbReference type="OMA" id="IAXALAN"/>
<feature type="repeat" description="RPEL" evidence="4">
    <location>
        <begin position="102"/>
        <end position="127"/>
    </location>
</feature>
<reference evidence="6" key="1">
    <citation type="submission" date="2022-11" db="UniProtKB">
        <authorList>
            <consortium name="EnsemblMetazoa"/>
        </authorList>
    </citation>
    <scope>IDENTIFICATION</scope>
</reference>
<organism evidence="6 7">
    <name type="scientific">Exaiptasia diaphana</name>
    <name type="common">Tropical sea anemone</name>
    <name type="synonym">Aiptasia pulchella</name>
    <dbReference type="NCBI Taxonomy" id="2652724"/>
    <lineage>
        <taxon>Eukaryota</taxon>
        <taxon>Metazoa</taxon>
        <taxon>Cnidaria</taxon>
        <taxon>Anthozoa</taxon>
        <taxon>Hexacorallia</taxon>
        <taxon>Actiniaria</taxon>
        <taxon>Aiptasiidae</taxon>
        <taxon>Exaiptasia</taxon>
    </lineage>
</organism>
<evidence type="ECO:0000256" key="3">
    <source>
        <dbReference type="ARBA" id="ARBA00023203"/>
    </source>
</evidence>
<evidence type="ECO:0000256" key="1">
    <source>
        <dbReference type="ARBA" id="ARBA00009795"/>
    </source>
</evidence>
<name>A0A913X9L8_EXADI</name>
<feature type="region of interest" description="Disordered" evidence="5">
    <location>
        <begin position="1"/>
        <end position="27"/>
    </location>
</feature>
<dbReference type="EnsemblMetazoa" id="XM_021045421.2">
    <property type="protein sequence ID" value="XP_020901080.1"/>
    <property type="gene ID" value="LOC110239686"/>
</dbReference>
<evidence type="ECO:0000256" key="5">
    <source>
        <dbReference type="SAM" id="MobiDB-lite"/>
    </source>
</evidence>
<accession>A0A913X9L8</accession>
<comment type="similarity">
    <text evidence="1">Belongs to the phosphatase and actin regulator family.</text>
</comment>
<dbReference type="GO" id="GO:0003779">
    <property type="term" value="F:actin binding"/>
    <property type="evidence" value="ECO:0007669"/>
    <property type="project" value="UniProtKB-KW"/>
</dbReference>
<evidence type="ECO:0000256" key="4">
    <source>
        <dbReference type="PROSITE-ProRule" id="PRU00401"/>
    </source>
</evidence>
<dbReference type="GO" id="GO:0030036">
    <property type="term" value="P:actin cytoskeleton organization"/>
    <property type="evidence" value="ECO:0007669"/>
    <property type="project" value="TreeGrafter"/>
</dbReference>
<sequence>MDEERGNNDSATSPVDPFSLNRERSTSDPCIRKGLLVSNGRNMEKRPSERNGLVSATIARDAVHGTPPPVRKNKFASSFGKLFRPWKWRKRKKSERFIATSQNLERQLSVRAKREELVEKGIIPNNNFEGEEDTRVHANGTIVEEESAVREAPAVAPKPLRDTNKRGILKNSPLPKRCHEEKVEQELMVKQVDQGSMMDQLAREFAKRGMSDSKPSTINTATDRNKGMLTFQNVKHNTGDEDSDSDAEQNRHEPRIKCGIRLPTPRKSKLPKSETQAPASDSDEEEEEEGVVTGLASKLKRSDSLAIKLKARPTKKDLEDKNILPTKTEEEIHERRAAVGSQLVRRLSTRPTAQELRERNILRTGTEEEAKEAIEEKKRVLTRKLSRRPTIQELKAKKIIKFSEYVDCLECHDYDRRADKPWTRLTPEDKAAIRKELNEFKSTEMEVHEESRQYTRFHRP</sequence>
<dbReference type="PANTHER" id="PTHR12751:SF18">
    <property type="entry name" value="PHOSPHATASE AND ACTIN REGULATOR 1"/>
    <property type="match status" value="1"/>
</dbReference>
<dbReference type="Proteomes" id="UP000887567">
    <property type="component" value="Unplaced"/>
</dbReference>
<dbReference type="InterPro" id="IPR004018">
    <property type="entry name" value="RPEL_repeat"/>
</dbReference>
<dbReference type="GeneID" id="110239686"/>
<dbReference type="PROSITE" id="PS51073">
    <property type="entry name" value="RPEL"/>
    <property type="match status" value="4"/>
</dbReference>
<dbReference type="Gene3D" id="6.10.140.1750">
    <property type="match status" value="1"/>
</dbReference>
<feature type="repeat" description="RPEL" evidence="4">
    <location>
        <begin position="303"/>
        <end position="328"/>
    </location>
</feature>
<dbReference type="RefSeq" id="XP_020901080.1">
    <property type="nucleotide sequence ID" value="XM_021045421.2"/>
</dbReference>
<keyword evidence="7" id="KW-1185">Reference proteome</keyword>
<feature type="compositionally biased region" description="Acidic residues" evidence="5">
    <location>
        <begin position="281"/>
        <end position="290"/>
    </location>
</feature>
<evidence type="ECO:0000256" key="2">
    <source>
        <dbReference type="ARBA" id="ARBA00022737"/>
    </source>
</evidence>
<feature type="region of interest" description="Disordered" evidence="5">
    <location>
        <begin position="206"/>
        <end position="296"/>
    </location>
</feature>
<protein>
    <recommendedName>
        <fullName evidence="8">Phosphatase and actin regulator</fullName>
    </recommendedName>
</protein>
<dbReference type="Gene3D" id="6.10.140.2130">
    <property type="match status" value="1"/>
</dbReference>
<dbReference type="PANTHER" id="PTHR12751">
    <property type="entry name" value="PHOSPHATASE AND ACTIN REGULATOR PHACTR"/>
    <property type="match status" value="1"/>
</dbReference>
<evidence type="ECO:0008006" key="8">
    <source>
        <dbReference type="Google" id="ProtNLM"/>
    </source>
</evidence>
<dbReference type="KEGG" id="epa:110239686"/>
<dbReference type="Pfam" id="PF02755">
    <property type="entry name" value="RPEL"/>
    <property type="match status" value="4"/>
</dbReference>
<keyword evidence="3" id="KW-0009">Actin-binding</keyword>
<dbReference type="OrthoDB" id="5563016at2759"/>
<feature type="repeat" description="RPEL" evidence="4">
    <location>
        <begin position="379"/>
        <end position="404"/>
    </location>
</feature>
<dbReference type="SMART" id="SM00707">
    <property type="entry name" value="RPEL"/>
    <property type="match status" value="4"/>
</dbReference>
<feature type="region of interest" description="Disordered" evidence="5">
    <location>
        <begin position="142"/>
        <end position="179"/>
    </location>
</feature>
<proteinExistence type="inferred from homology"/>
<evidence type="ECO:0000313" key="6">
    <source>
        <dbReference type="EnsemblMetazoa" id="XP_020901080.1"/>
    </source>
</evidence>
<evidence type="ECO:0000313" key="7">
    <source>
        <dbReference type="Proteomes" id="UP000887567"/>
    </source>
</evidence>